<dbReference type="Gene3D" id="3.20.20.70">
    <property type="entry name" value="Aldolase class I"/>
    <property type="match status" value="1"/>
</dbReference>
<dbReference type="SUPFAM" id="SSF51395">
    <property type="entry name" value="FMN-linked oxidoreductases"/>
    <property type="match status" value="1"/>
</dbReference>
<dbReference type="PIRSF" id="PIRSF000138">
    <property type="entry name" value="Al-hdrx_acd_dh"/>
    <property type="match status" value="1"/>
</dbReference>
<evidence type="ECO:0000313" key="9">
    <source>
        <dbReference type="EMBL" id="KAE8139827.1"/>
    </source>
</evidence>
<evidence type="ECO:0000256" key="6">
    <source>
        <dbReference type="PIRSR" id="PIRSR000138-1"/>
    </source>
</evidence>
<name>A0A5N6T0G2_ASPPS</name>
<dbReference type="GO" id="GO:0016491">
    <property type="term" value="F:oxidoreductase activity"/>
    <property type="evidence" value="ECO:0007669"/>
    <property type="project" value="UniProtKB-KW"/>
</dbReference>
<dbReference type="PROSITE" id="PS00557">
    <property type="entry name" value="FMN_HYDROXY_ACID_DH_1"/>
    <property type="match status" value="1"/>
</dbReference>
<evidence type="ECO:0000256" key="2">
    <source>
        <dbReference type="ARBA" id="ARBA00023002"/>
    </source>
</evidence>
<keyword evidence="10" id="KW-1185">Reference proteome</keyword>
<proteinExistence type="inferred from homology"/>
<feature type="binding site" evidence="7">
    <location>
        <position position="257"/>
    </location>
    <ligand>
        <name>glyoxylate</name>
        <dbReference type="ChEBI" id="CHEBI:36655"/>
    </ligand>
</feature>
<dbReference type="AlphaFoldDB" id="A0A5N6T0G2"/>
<gene>
    <name evidence="9" type="ORF">BDV38DRAFT_291109</name>
</gene>
<dbReference type="Proteomes" id="UP000325672">
    <property type="component" value="Unassembled WGS sequence"/>
</dbReference>
<dbReference type="InterPro" id="IPR013785">
    <property type="entry name" value="Aldolase_TIM"/>
</dbReference>
<organism evidence="9 10">
    <name type="scientific">Aspergillus pseudotamarii</name>
    <dbReference type="NCBI Taxonomy" id="132259"/>
    <lineage>
        <taxon>Eukaryota</taxon>
        <taxon>Fungi</taxon>
        <taxon>Dikarya</taxon>
        <taxon>Ascomycota</taxon>
        <taxon>Pezizomycotina</taxon>
        <taxon>Eurotiomycetes</taxon>
        <taxon>Eurotiomycetidae</taxon>
        <taxon>Eurotiales</taxon>
        <taxon>Aspergillaceae</taxon>
        <taxon>Aspergillus</taxon>
        <taxon>Aspergillus subgen. Circumdati</taxon>
    </lineage>
</organism>
<keyword evidence="2" id="KW-0560">Oxidoreductase</keyword>
<feature type="binding site" evidence="7">
    <location>
        <position position="173"/>
    </location>
    <ligand>
        <name>glyoxylate</name>
        <dbReference type="ChEBI" id="CHEBI:36655"/>
    </ligand>
</feature>
<evidence type="ECO:0000259" key="8">
    <source>
        <dbReference type="PROSITE" id="PS51349"/>
    </source>
</evidence>
<feature type="binding site" evidence="7">
    <location>
        <begin position="85"/>
        <end position="87"/>
    </location>
    <ligand>
        <name>FMN</name>
        <dbReference type="ChEBI" id="CHEBI:58210"/>
    </ligand>
</feature>
<feature type="active site" description="Proton acceptor" evidence="6">
    <location>
        <position position="257"/>
    </location>
</feature>
<dbReference type="FunFam" id="3.20.20.70:FF:000056">
    <property type="entry name" value="hydroxyacid oxidase 2"/>
    <property type="match status" value="1"/>
</dbReference>
<dbReference type="InterPro" id="IPR037396">
    <property type="entry name" value="FMN_HAD"/>
</dbReference>
<evidence type="ECO:0000256" key="5">
    <source>
        <dbReference type="ARBA" id="ARBA00083297"/>
    </source>
</evidence>
<feature type="domain" description="FMN hydroxy acid dehydrogenase" evidence="8">
    <location>
        <begin position="6"/>
        <end position="362"/>
    </location>
</feature>
<dbReference type="GO" id="GO:0010181">
    <property type="term" value="F:FMN binding"/>
    <property type="evidence" value="ECO:0007669"/>
    <property type="project" value="InterPro"/>
</dbReference>
<dbReference type="InterPro" id="IPR000262">
    <property type="entry name" value="FMN-dep_DH"/>
</dbReference>
<evidence type="ECO:0000256" key="1">
    <source>
        <dbReference type="ARBA" id="ARBA00001917"/>
    </source>
</evidence>
<accession>A0A5N6T0G2</accession>
<evidence type="ECO:0000256" key="3">
    <source>
        <dbReference type="ARBA" id="ARBA00024042"/>
    </source>
</evidence>
<feature type="binding site" evidence="7">
    <location>
        <begin position="311"/>
        <end position="312"/>
    </location>
    <ligand>
        <name>FMN</name>
        <dbReference type="ChEBI" id="CHEBI:58210"/>
    </ligand>
</feature>
<evidence type="ECO:0000256" key="4">
    <source>
        <dbReference type="ARBA" id="ARBA00073420"/>
    </source>
</evidence>
<dbReference type="PANTHER" id="PTHR10578">
    <property type="entry name" value="S -2-HYDROXY-ACID OXIDASE-RELATED"/>
    <property type="match status" value="1"/>
</dbReference>
<keyword evidence="7" id="KW-0288">FMN</keyword>
<dbReference type="EMBL" id="ML743564">
    <property type="protein sequence ID" value="KAE8139827.1"/>
    <property type="molecule type" value="Genomic_DNA"/>
</dbReference>
<dbReference type="RefSeq" id="XP_031915890.1">
    <property type="nucleotide sequence ID" value="XM_032061660.1"/>
</dbReference>
<feature type="binding site" evidence="7">
    <location>
        <begin position="288"/>
        <end position="292"/>
    </location>
    <ligand>
        <name>FMN</name>
        <dbReference type="ChEBI" id="CHEBI:58210"/>
    </ligand>
</feature>
<sequence>MNREEVKDRSVLSIKDLQKAARRNLPKSYAEFHDEGAMDLVTLQENEAAYNRYKIRPRTLVNVENIDMSSQFLGSKVALPITFGPTGMQRLAHRDGELATSRAAARKNLAMVLAMHSTVSLEEVAMQGNGNPYAVHLLMLKDRALMKDILTKAEEAGYKAVFLSVDCPTLGKRINEHRNNFIIPENLCWPNLLSRGREEFFGSNSAMQFDASIEWHTIIPWLRQTTSMQVWIKGVSTVEDVELAIQHGVDGVVISNHGGRQLDGIPATLDALRECAPVAKGRIKIAVDGGIRRGSDIFKALAMGAEHCFLGRIPIWGLAYNGQSGVELAVDILQHELRITMALAGCRSISDINRNHLSILRSDGILAKL</sequence>
<reference evidence="9 10" key="1">
    <citation type="submission" date="2019-04" db="EMBL/GenBank/DDBJ databases">
        <title>Friends and foes A comparative genomics study of 23 Aspergillus species from section Flavi.</title>
        <authorList>
            <consortium name="DOE Joint Genome Institute"/>
            <person name="Kjaerbolling I."/>
            <person name="Vesth T."/>
            <person name="Frisvad J.C."/>
            <person name="Nybo J.L."/>
            <person name="Theobald S."/>
            <person name="Kildgaard S."/>
            <person name="Isbrandt T."/>
            <person name="Kuo A."/>
            <person name="Sato A."/>
            <person name="Lyhne E.K."/>
            <person name="Kogle M.E."/>
            <person name="Wiebenga A."/>
            <person name="Kun R.S."/>
            <person name="Lubbers R.J."/>
            <person name="Makela M.R."/>
            <person name="Barry K."/>
            <person name="Chovatia M."/>
            <person name="Clum A."/>
            <person name="Daum C."/>
            <person name="Haridas S."/>
            <person name="He G."/>
            <person name="LaButti K."/>
            <person name="Lipzen A."/>
            <person name="Mondo S."/>
            <person name="Riley R."/>
            <person name="Salamov A."/>
            <person name="Simmons B.A."/>
            <person name="Magnuson J.K."/>
            <person name="Henrissat B."/>
            <person name="Mortensen U.H."/>
            <person name="Larsen T.O."/>
            <person name="Devries R.P."/>
            <person name="Grigoriev I.V."/>
            <person name="Machida M."/>
            <person name="Baker S.E."/>
            <person name="Andersen M.R."/>
        </authorList>
    </citation>
    <scope>NUCLEOTIDE SEQUENCE [LARGE SCALE GENOMIC DNA]</scope>
    <source>
        <strain evidence="9 10">CBS 117625</strain>
    </source>
</reference>
<dbReference type="PANTHER" id="PTHR10578:SF149">
    <property type="entry name" value="2-HYDROXYACID OXIDASE 2"/>
    <property type="match status" value="1"/>
</dbReference>
<dbReference type="OrthoDB" id="1925334at2759"/>
<dbReference type="CDD" id="cd02809">
    <property type="entry name" value="alpha_hydroxyacid_oxid_FMN"/>
    <property type="match status" value="1"/>
</dbReference>
<comment type="similarity">
    <text evidence="3">Belongs to the FMN-dependent alpha-hydroxy acid dehydrogenase family.</text>
</comment>
<keyword evidence="7" id="KW-0285">Flavoprotein</keyword>
<comment type="cofactor">
    <cofactor evidence="1">
        <name>FMN</name>
        <dbReference type="ChEBI" id="CHEBI:58210"/>
    </cofactor>
</comment>
<dbReference type="Pfam" id="PF01070">
    <property type="entry name" value="FMN_dh"/>
    <property type="match status" value="1"/>
</dbReference>
<evidence type="ECO:0000256" key="7">
    <source>
        <dbReference type="PIRSR" id="PIRSR000138-2"/>
    </source>
</evidence>
<dbReference type="GeneID" id="43645870"/>
<dbReference type="InterPro" id="IPR008259">
    <property type="entry name" value="FMN_hydac_DH_AS"/>
</dbReference>
<feature type="binding site" evidence="7">
    <location>
        <position position="260"/>
    </location>
    <ligand>
        <name>glyoxylate</name>
        <dbReference type="ChEBI" id="CHEBI:36655"/>
    </ligand>
</feature>
<dbReference type="InterPro" id="IPR012133">
    <property type="entry name" value="Alpha-hydoxy_acid_DH_FMN"/>
</dbReference>
<dbReference type="GO" id="GO:0005737">
    <property type="term" value="C:cytoplasm"/>
    <property type="evidence" value="ECO:0007669"/>
    <property type="project" value="UniProtKB-ARBA"/>
</dbReference>
<feature type="binding site" evidence="7">
    <location>
        <position position="255"/>
    </location>
    <ligand>
        <name>FMN</name>
        <dbReference type="ChEBI" id="CHEBI:58210"/>
    </ligand>
</feature>
<evidence type="ECO:0000313" key="10">
    <source>
        <dbReference type="Proteomes" id="UP000325672"/>
    </source>
</evidence>
<protein>
    <recommendedName>
        <fullName evidence="4">Oxidase FUB9</fullName>
    </recommendedName>
    <alternativeName>
        <fullName evidence="5">Fusaric acid biosynthesis protein 9</fullName>
    </alternativeName>
</protein>
<feature type="binding site" evidence="7">
    <location>
        <position position="233"/>
    </location>
    <ligand>
        <name>FMN</name>
        <dbReference type="ChEBI" id="CHEBI:58210"/>
    </ligand>
</feature>
<dbReference type="PROSITE" id="PS51349">
    <property type="entry name" value="FMN_HYDROXY_ACID_DH_2"/>
    <property type="match status" value="1"/>
</dbReference>